<reference evidence="2" key="1">
    <citation type="submission" date="2024-07" db="EMBL/GenBank/DDBJ databases">
        <title>Two chromosome-level genome assemblies of Korean endemic species Abeliophyllum distichum and Forsythia ovata (Oleaceae).</title>
        <authorList>
            <person name="Jang H."/>
        </authorList>
    </citation>
    <scope>NUCLEOTIDE SEQUENCE [LARGE SCALE GENOMIC DNA]</scope>
</reference>
<organism evidence="1 2">
    <name type="scientific">Abeliophyllum distichum</name>
    <dbReference type="NCBI Taxonomy" id="126358"/>
    <lineage>
        <taxon>Eukaryota</taxon>
        <taxon>Viridiplantae</taxon>
        <taxon>Streptophyta</taxon>
        <taxon>Embryophyta</taxon>
        <taxon>Tracheophyta</taxon>
        <taxon>Spermatophyta</taxon>
        <taxon>Magnoliopsida</taxon>
        <taxon>eudicotyledons</taxon>
        <taxon>Gunneridae</taxon>
        <taxon>Pentapetalae</taxon>
        <taxon>asterids</taxon>
        <taxon>lamiids</taxon>
        <taxon>Lamiales</taxon>
        <taxon>Oleaceae</taxon>
        <taxon>Forsythieae</taxon>
        <taxon>Abeliophyllum</taxon>
    </lineage>
</organism>
<dbReference type="Proteomes" id="UP001604336">
    <property type="component" value="Unassembled WGS sequence"/>
</dbReference>
<dbReference type="AlphaFoldDB" id="A0ABD1SZT7"/>
<evidence type="ECO:0000313" key="2">
    <source>
        <dbReference type="Proteomes" id="UP001604336"/>
    </source>
</evidence>
<dbReference type="EMBL" id="JBFOLK010000006">
    <property type="protein sequence ID" value="KAL2505848.1"/>
    <property type="molecule type" value="Genomic_DNA"/>
</dbReference>
<proteinExistence type="predicted"/>
<keyword evidence="2" id="KW-1185">Reference proteome</keyword>
<gene>
    <name evidence="1" type="ORF">Adt_21469</name>
</gene>
<evidence type="ECO:0000313" key="1">
    <source>
        <dbReference type="EMBL" id="KAL2505848.1"/>
    </source>
</evidence>
<protein>
    <submittedName>
        <fullName evidence="1">Uncharacterized protein</fullName>
    </submittedName>
</protein>
<name>A0ABD1SZT7_9LAMI</name>
<sequence>MSKKNSSKERTPEEYLLKCLSSQSLKHYLLKNPKIFFHSNEAFSYNRIVRRCKVKWWKKFNESNAWSKAIQSWINQHIKTKAETSSSQTDFLAEKIKIMARLEKCSDPKEFAVLVHKAASMVKTESSKGTIAASEVGFDPNFEQDNEDD</sequence>
<accession>A0ABD1SZT7</accession>
<comment type="caution">
    <text evidence="1">The sequence shown here is derived from an EMBL/GenBank/DDBJ whole genome shotgun (WGS) entry which is preliminary data.</text>
</comment>